<sequence>MKSRFYILFFIFLVQICFSQTGMFVHGKVVNNDIPIKGVEVISLNTRNIVITDTNGLFSIIVKPKDVLVFGIKGYEPKRIVLDPSRAENYYVKVVLAPSRDELEEIIVTSFARPKFDSQKIIDTQYFEDFQSTPKNRLIKDGTIENGINFVRLFKDAKSMVNRD</sequence>
<gene>
    <name evidence="1" type="ORF">SAMN05444363_0121</name>
</gene>
<dbReference type="AlphaFoldDB" id="A0A1M6ABD2"/>
<name>A0A1M6ABD2_9FLAO</name>
<keyword evidence="2" id="KW-1185">Reference proteome</keyword>
<dbReference type="OrthoDB" id="1431099at2"/>
<reference evidence="2" key="1">
    <citation type="submission" date="2016-11" db="EMBL/GenBank/DDBJ databases">
        <authorList>
            <person name="Varghese N."/>
            <person name="Submissions S."/>
        </authorList>
    </citation>
    <scope>NUCLEOTIDE SEQUENCE [LARGE SCALE GENOMIC DNA]</scope>
    <source>
        <strain evidence="2">DSM 18829</strain>
    </source>
</reference>
<dbReference type="SUPFAM" id="SSF49464">
    <property type="entry name" value="Carboxypeptidase regulatory domain-like"/>
    <property type="match status" value="1"/>
</dbReference>
<accession>A0A1M6ABD2</accession>
<evidence type="ECO:0000313" key="2">
    <source>
        <dbReference type="Proteomes" id="UP000184488"/>
    </source>
</evidence>
<dbReference type="Pfam" id="PF13715">
    <property type="entry name" value="CarbopepD_reg_2"/>
    <property type="match status" value="1"/>
</dbReference>
<dbReference type="RefSeq" id="WP_084127046.1">
    <property type="nucleotide sequence ID" value="NZ_FQZI01000001.1"/>
</dbReference>
<dbReference type="STRING" id="415425.SAMN05444363_0121"/>
<protein>
    <submittedName>
        <fullName evidence="1">CarboxypepD_reg-like domain-containing protein</fullName>
    </submittedName>
</protein>
<organism evidence="1 2">
    <name type="scientific">Flavobacterium terrae</name>
    <dbReference type="NCBI Taxonomy" id="415425"/>
    <lineage>
        <taxon>Bacteria</taxon>
        <taxon>Pseudomonadati</taxon>
        <taxon>Bacteroidota</taxon>
        <taxon>Flavobacteriia</taxon>
        <taxon>Flavobacteriales</taxon>
        <taxon>Flavobacteriaceae</taxon>
        <taxon>Flavobacterium</taxon>
    </lineage>
</organism>
<dbReference type="Proteomes" id="UP000184488">
    <property type="component" value="Unassembled WGS sequence"/>
</dbReference>
<dbReference type="EMBL" id="FQZI01000001">
    <property type="protein sequence ID" value="SHI33771.1"/>
    <property type="molecule type" value="Genomic_DNA"/>
</dbReference>
<proteinExistence type="predicted"/>
<dbReference type="InterPro" id="IPR008969">
    <property type="entry name" value="CarboxyPept-like_regulatory"/>
</dbReference>
<evidence type="ECO:0000313" key="1">
    <source>
        <dbReference type="EMBL" id="SHI33771.1"/>
    </source>
</evidence>